<dbReference type="GO" id="GO:0006508">
    <property type="term" value="P:proteolysis"/>
    <property type="evidence" value="ECO:0007669"/>
    <property type="project" value="UniProtKB-KW"/>
</dbReference>
<dbReference type="Gene3D" id="1.10.8.60">
    <property type="match status" value="1"/>
</dbReference>
<feature type="region of interest" description="Disordered" evidence="2">
    <location>
        <begin position="41"/>
        <end position="61"/>
    </location>
</feature>
<dbReference type="InterPro" id="IPR000642">
    <property type="entry name" value="Peptidase_M41"/>
</dbReference>
<evidence type="ECO:0000313" key="6">
    <source>
        <dbReference type="Proteomes" id="UP000050413"/>
    </source>
</evidence>
<evidence type="ECO:0000256" key="1">
    <source>
        <dbReference type="RuleBase" id="RU003651"/>
    </source>
</evidence>
<dbReference type="Gene3D" id="3.40.50.300">
    <property type="entry name" value="P-loop containing nucleotide triphosphate hydrolases"/>
    <property type="match status" value="1"/>
</dbReference>
<sequence>MPKPKNATQDTDREWKAFAADLLNGLLENGCASWSHRTVRDVTTRKSTKPKPKKKLTGWDHSGFANDDIDSMLDELEAEGFGPVLPPCPEQEIFGSDPRLPRATTAMAAVQIAKRFGNADGLRTALCGSLSVTHIAAGAPEQVGIICKMLSSMFEPEGPCYVHDKPKIFPVKDVMASQAKPRGAILAEFSEEFQTCLIENRKIILVSATRQEVPGALAPILTQRLALPFVDGDMLSAIFQQLFPAAKPVTILDSDPAVANATAEALTLCARANGPAAALTKLRQDKVQMVHDGPSLADFPLPVAVREPLDQLIADLSDWRSGKIGWQDVQRGILLYGPPGCGKTEIPRLIAKSVNIPVFAGSMATWQSETARASDICREMRLFFNKAKAAAPAVLFIDELDSFGDRARPQDQNSSWTDMVIGGLLECLDGFNGLEGVVVIAATNHLYKIDTALRRPGRFDRLVSIDHPTPDLMPQAFRWHLHMDLEGVDLGEAALAATGMTGAEVAATVRDARAIARRHKRALVVDDLLTAIRNRRPCIDKSLHWQIAVHECGHAIAGYMTGRAIPHLLTIHGNGGAAAMSRVPSALRRSDYEKDLVLLIGGRAAEKLVFDAPSGGAGGDAESDLAQATKIATAIESSYGLGDSGLVWDGSPEQAFEKMRFDRNLRDRVQKHLEAAEKTAMTILQIHHKLLLEMAQSLLETGVLTGEVLQSYLDRLAVTPPAPDPDAKADDARDQGRMVVDQEKLEPS</sequence>
<keyword evidence="5" id="KW-0645">Protease</keyword>
<feature type="region of interest" description="Disordered" evidence="2">
    <location>
        <begin position="718"/>
        <end position="748"/>
    </location>
</feature>
<organism evidence="5 6">
    <name type="scientific">Roseibaca calidilacus</name>
    <dbReference type="NCBI Taxonomy" id="1666912"/>
    <lineage>
        <taxon>Bacteria</taxon>
        <taxon>Pseudomonadati</taxon>
        <taxon>Pseudomonadota</taxon>
        <taxon>Alphaproteobacteria</taxon>
        <taxon>Rhodobacterales</taxon>
        <taxon>Paracoccaceae</taxon>
        <taxon>Roseinatronobacter</taxon>
    </lineage>
</organism>
<keyword evidence="1" id="KW-0547">Nucleotide-binding</keyword>
<name>A0A0P7WD34_9RHOB</name>
<dbReference type="STRING" id="1666912.Ga0058931_1768"/>
<evidence type="ECO:0000313" key="4">
    <source>
        <dbReference type="EMBL" id="CUX81446.1"/>
    </source>
</evidence>
<dbReference type="AlphaFoldDB" id="A0A0P7WD34"/>
<keyword evidence="5" id="KW-0132">Cell division</keyword>
<feature type="compositionally biased region" description="Basic residues" evidence="2">
    <location>
        <begin position="46"/>
        <end position="56"/>
    </location>
</feature>
<proteinExistence type="inferred from homology"/>
<dbReference type="RefSeq" id="WP_072246004.1">
    <property type="nucleotide sequence ID" value="NZ_FBYC01000004.1"/>
</dbReference>
<dbReference type="SUPFAM" id="SSF52540">
    <property type="entry name" value="P-loop containing nucleoside triphosphate hydrolases"/>
    <property type="match status" value="1"/>
</dbReference>
<gene>
    <name evidence="5" type="primary">ftsH</name>
    <name evidence="4" type="ORF">Ga0058931_1768</name>
    <name evidence="5" type="ORF">HLUCCA05_04530</name>
</gene>
<reference evidence="4 7" key="2">
    <citation type="submission" date="2016-01" db="EMBL/GenBank/DDBJ databases">
        <authorList>
            <person name="Varghese N."/>
        </authorList>
    </citation>
    <scope>NUCLEOTIDE SEQUENCE [LARGE SCALE GENOMIC DNA]</scope>
    <source>
        <strain evidence="4 7">HL-91</strain>
    </source>
</reference>
<feature type="compositionally biased region" description="Basic and acidic residues" evidence="2">
    <location>
        <begin position="725"/>
        <end position="748"/>
    </location>
</feature>
<dbReference type="SMART" id="SM00382">
    <property type="entry name" value="AAA"/>
    <property type="match status" value="1"/>
</dbReference>
<dbReference type="Pfam" id="PF00004">
    <property type="entry name" value="AAA"/>
    <property type="match status" value="1"/>
</dbReference>
<dbReference type="GO" id="GO:0016887">
    <property type="term" value="F:ATP hydrolysis activity"/>
    <property type="evidence" value="ECO:0007669"/>
    <property type="project" value="InterPro"/>
</dbReference>
<evidence type="ECO:0000313" key="5">
    <source>
        <dbReference type="EMBL" id="KPP95946.1"/>
    </source>
</evidence>
<dbReference type="InterPro" id="IPR003959">
    <property type="entry name" value="ATPase_AAA_core"/>
</dbReference>
<comment type="similarity">
    <text evidence="1">Belongs to the AAA ATPase family.</text>
</comment>
<dbReference type="InterPro" id="IPR027417">
    <property type="entry name" value="P-loop_NTPase"/>
</dbReference>
<dbReference type="Proteomes" id="UP000050413">
    <property type="component" value="Unassembled WGS sequence"/>
</dbReference>
<dbReference type="GO" id="GO:0051301">
    <property type="term" value="P:cell division"/>
    <property type="evidence" value="ECO:0007669"/>
    <property type="project" value="UniProtKB-KW"/>
</dbReference>
<dbReference type="PANTHER" id="PTHR23076">
    <property type="entry name" value="METALLOPROTEASE M41 FTSH"/>
    <property type="match status" value="1"/>
</dbReference>
<comment type="caution">
    <text evidence="5">The sequence shown here is derived from an EMBL/GenBank/DDBJ whole genome shotgun (WGS) entry which is preliminary data.</text>
</comment>
<protein>
    <submittedName>
        <fullName evidence="5">Cell division protease FtsH</fullName>
        <ecNumber evidence="5">3.4.24.-</ecNumber>
    </submittedName>
    <submittedName>
        <fullName evidence="4">Peptidase family M41</fullName>
    </submittedName>
</protein>
<accession>A0A0P7WD34</accession>
<keyword evidence="7" id="KW-1185">Reference proteome</keyword>
<dbReference type="Gene3D" id="1.20.58.760">
    <property type="entry name" value="Peptidase M41"/>
    <property type="match status" value="1"/>
</dbReference>
<dbReference type="SUPFAM" id="SSF140990">
    <property type="entry name" value="FtsH protease domain-like"/>
    <property type="match status" value="1"/>
</dbReference>
<evidence type="ECO:0000256" key="2">
    <source>
        <dbReference type="SAM" id="MobiDB-lite"/>
    </source>
</evidence>
<reference evidence="5 6" key="1">
    <citation type="submission" date="2015-09" db="EMBL/GenBank/DDBJ databases">
        <title>Identification and resolution of microdiversity through metagenomic sequencing of parallel consortia.</title>
        <authorList>
            <person name="Nelson W.C."/>
            <person name="Romine M.F."/>
            <person name="Lindemann S.R."/>
        </authorList>
    </citation>
    <scope>NUCLEOTIDE SEQUENCE [LARGE SCALE GENOMIC DNA]</scope>
    <source>
        <strain evidence="5">HL-91</strain>
    </source>
</reference>
<dbReference type="GO" id="GO:0004176">
    <property type="term" value="F:ATP-dependent peptidase activity"/>
    <property type="evidence" value="ECO:0007669"/>
    <property type="project" value="InterPro"/>
</dbReference>
<dbReference type="GO" id="GO:0004222">
    <property type="term" value="F:metalloendopeptidase activity"/>
    <property type="evidence" value="ECO:0007669"/>
    <property type="project" value="InterPro"/>
</dbReference>
<dbReference type="InterPro" id="IPR003593">
    <property type="entry name" value="AAA+_ATPase"/>
</dbReference>
<dbReference type="InterPro" id="IPR037219">
    <property type="entry name" value="Peptidase_M41-like"/>
</dbReference>
<dbReference type="EC" id="3.4.24.-" evidence="5"/>
<dbReference type="PANTHER" id="PTHR23076:SF97">
    <property type="entry name" value="ATP-DEPENDENT ZINC METALLOPROTEASE YME1L1"/>
    <property type="match status" value="1"/>
</dbReference>
<dbReference type="EMBL" id="FBYC01000004">
    <property type="protein sequence ID" value="CUX81446.1"/>
    <property type="molecule type" value="Genomic_DNA"/>
</dbReference>
<dbReference type="PROSITE" id="PS00674">
    <property type="entry name" value="AAA"/>
    <property type="match status" value="1"/>
</dbReference>
<dbReference type="Pfam" id="PF01434">
    <property type="entry name" value="Peptidase_M41"/>
    <property type="match status" value="1"/>
</dbReference>
<evidence type="ECO:0000259" key="3">
    <source>
        <dbReference type="SMART" id="SM00382"/>
    </source>
</evidence>
<dbReference type="CDD" id="cd19481">
    <property type="entry name" value="RecA-like_protease"/>
    <property type="match status" value="1"/>
</dbReference>
<evidence type="ECO:0000313" key="7">
    <source>
        <dbReference type="Proteomes" id="UP000182045"/>
    </source>
</evidence>
<keyword evidence="1" id="KW-0067">ATP-binding</keyword>
<keyword evidence="5" id="KW-0378">Hydrolase</keyword>
<dbReference type="GO" id="GO:0005524">
    <property type="term" value="F:ATP binding"/>
    <property type="evidence" value="ECO:0007669"/>
    <property type="project" value="UniProtKB-KW"/>
</dbReference>
<feature type="domain" description="AAA+ ATPase" evidence="3">
    <location>
        <begin position="329"/>
        <end position="469"/>
    </location>
</feature>
<keyword evidence="5" id="KW-0131">Cell cycle</keyword>
<dbReference type="InterPro" id="IPR003960">
    <property type="entry name" value="ATPase_AAA_CS"/>
</dbReference>
<dbReference type="Proteomes" id="UP000182045">
    <property type="component" value="Unassembled WGS sequence"/>
</dbReference>
<dbReference type="OrthoDB" id="9809379at2"/>
<dbReference type="EMBL" id="LJSG01000002">
    <property type="protein sequence ID" value="KPP95946.1"/>
    <property type="molecule type" value="Genomic_DNA"/>
</dbReference>